<evidence type="ECO:0000313" key="2">
    <source>
        <dbReference type="Proteomes" id="UP001158049"/>
    </source>
</evidence>
<organism evidence="1 2">
    <name type="scientific">Noviherbaspirillum suwonense</name>
    <dbReference type="NCBI Taxonomy" id="1224511"/>
    <lineage>
        <taxon>Bacteria</taxon>
        <taxon>Pseudomonadati</taxon>
        <taxon>Pseudomonadota</taxon>
        <taxon>Betaproteobacteria</taxon>
        <taxon>Burkholderiales</taxon>
        <taxon>Oxalobacteraceae</taxon>
        <taxon>Noviherbaspirillum</taxon>
    </lineage>
</organism>
<name>A0ABY1Q675_9BURK</name>
<evidence type="ECO:0000313" key="1">
    <source>
        <dbReference type="EMBL" id="SMP59399.1"/>
    </source>
</evidence>
<protein>
    <recommendedName>
        <fullName evidence="3">Transposase</fullName>
    </recommendedName>
</protein>
<evidence type="ECO:0008006" key="3">
    <source>
        <dbReference type="Google" id="ProtNLM"/>
    </source>
</evidence>
<keyword evidence="2" id="KW-1185">Reference proteome</keyword>
<dbReference type="Proteomes" id="UP001158049">
    <property type="component" value="Unassembled WGS sequence"/>
</dbReference>
<comment type="caution">
    <text evidence="1">The sequence shown here is derived from an EMBL/GenBank/DDBJ whole genome shotgun (WGS) entry which is preliminary data.</text>
</comment>
<gene>
    <name evidence="1" type="ORF">SAMN06295970_10669</name>
</gene>
<accession>A0ABY1Q675</accession>
<sequence length="34" mass="3982">MLFTIKTYSSSKDDSNFTMRSRYFALLQLEVCNA</sequence>
<dbReference type="EMBL" id="FXUL01000006">
    <property type="protein sequence ID" value="SMP59399.1"/>
    <property type="molecule type" value="Genomic_DNA"/>
</dbReference>
<proteinExistence type="predicted"/>
<reference evidence="1 2" key="1">
    <citation type="submission" date="2017-05" db="EMBL/GenBank/DDBJ databases">
        <authorList>
            <person name="Varghese N."/>
            <person name="Submissions S."/>
        </authorList>
    </citation>
    <scope>NUCLEOTIDE SEQUENCE [LARGE SCALE GENOMIC DNA]</scope>
    <source>
        <strain evidence="1 2">DSM 26001</strain>
    </source>
</reference>